<name>A0AC61DCK3_9FIRM</name>
<proteinExistence type="predicted"/>
<keyword evidence="2" id="KW-1185">Reference proteome</keyword>
<evidence type="ECO:0000313" key="1">
    <source>
        <dbReference type="EMBL" id="PHV70728.1"/>
    </source>
</evidence>
<protein>
    <submittedName>
        <fullName evidence="1">ABC transporter</fullName>
    </submittedName>
</protein>
<evidence type="ECO:0000313" key="2">
    <source>
        <dbReference type="Proteomes" id="UP000224460"/>
    </source>
</evidence>
<gene>
    <name evidence="1" type="ORF">CS063_09375</name>
</gene>
<reference evidence="1" key="1">
    <citation type="submission" date="2017-10" db="EMBL/GenBank/DDBJ databases">
        <title>Genome sequence of cellulolytic Lachnospiraceae bacterium XHS1971 isolated from hotspring sediment.</title>
        <authorList>
            <person name="Vasudevan G."/>
            <person name="Joshi A.J."/>
            <person name="Hivarkar S."/>
            <person name="Lanjekar V.B."/>
            <person name="Dhakephalkar P.K."/>
            <person name="Dagar S."/>
        </authorList>
    </citation>
    <scope>NUCLEOTIDE SEQUENCE</scope>
    <source>
        <strain evidence="1">XHS1971</strain>
    </source>
</reference>
<accession>A0AC61DCK3</accession>
<organism evidence="1 2">
    <name type="scientific">Sporanaerobium hydrogeniformans</name>
    <dbReference type="NCBI Taxonomy" id="3072179"/>
    <lineage>
        <taxon>Bacteria</taxon>
        <taxon>Bacillati</taxon>
        <taxon>Bacillota</taxon>
        <taxon>Clostridia</taxon>
        <taxon>Lachnospirales</taxon>
        <taxon>Lachnospiraceae</taxon>
        <taxon>Sporanaerobium</taxon>
    </lineage>
</organism>
<dbReference type="Proteomes" id="UP000224460">
    <property type="component" value="Unassembled WGS sequence"/>
</dbReference>
<comment type="caution">
    <text evidence="1">The sequence shown here is derived from an EMBL/GenBank/DDBJ whole genome shotgun (WGS) entry which is preliminary data.</text>
</comment>
<dbReference type="EMBL" id="PEDL01000008">
    <property type="protein sequence ID" value="PHV70728.1"/>
    <property type="molecule type" value="Genomic_DNA"/>
</dbReference>
<sequence length="246" mass="27581">MEQVIAIQHLNKSFGQHEVLKDINFSVYKGEVVCIIGSSGSGKSTLLRCVNLLEKPTGGQIIYQAKNILDDNHNLTAYRTKLGMVFQQFNLFNNHTVLGNCTIGQMQVLKRTKAEAEEIAMHYLKVVGMENYIHARPRQLSGGQKQRVAIARALSMEPDVMLFDEPTSALDPEMVGEVLKVMKELAESGLTMLVVTHEMGFAKEVADRVVFMDKGVIAEEGNPEQIFNTPIQERTREFLKRTLEKG</sequence>